<dbReference type="RefSeq" id="WP_070906184.1">
    <property type="nucleotide sequence ID" value="NZ_MIKE01000011.1"/>
</dbReference>
<comment type="caution">
    <text evidence="1">The sequence shown here is derived from an EMBL/GenBank/DDBJ whole genome shotgun (WGS) entry which is preliminary data.</text>
</comment>
<evidence type="ECO:0000313" key="4">
    <source>
        <dbReference type="Proteomes" id="UP000198319"/>
    </source>
</evidence>
<reference evidence="2 4" key="3">
    <citation type="submission" date="2016-11" db="EMBL/GenBank/DDBJ databases">
        <title>Whole genomes of Flavobacteriaceae.</title>
        <authorList>
            <person name="Stine C."/>
            <person name="Li C."/>
            <person name="Tadesse D."/>
        </authorList>
    </citation>
    <scope>NUCLEOTIDE SEQUENCE [LARGE SCALE GENOMIC DNA]</scope>
    <source>
        <strain evidence="2 4">ATCC BAA-2541</strain>
    </source>
</reference>
<gene>
    <name evidence="2" type="ORF">B0A71_02805</name>
    <name evidence="1" type="ORF">BHE19_02760</name>
</gene>
<sequence>MINFKLKYIDEIVPIGQEPNQRLSWFWLTDGELWLDFENDIIYEYSDEAIYYFGNKSTSYNEYYLVRFIEDFTNLFGKINESIPEKFYSLTEDLEKFKTESENWFSIHDTDENENTDFYFDEYYKLLSWINERTLDSAHLIGGPNLFFFRKNDQIKIIWEAEYTLENGISLWTVKDGFCEMNYHDFVNEIKLFGEDFFNKMDNQIELALSKDFKNIHIDKKRLVEEHQERKEDFWNAFKMLKQEPVNKTNWTDIEQTYNSIVEEIR</sequence>
<dbReference type="EMBL" id="MIKE01000011">
    <property type="protein sequence ID" value="OHT46444.1"/>
    <property type="molecule type" value="Genomic_DNA"/>
</dbReference>
<protein>
    <submittedName>
        <fullName evidence="1">Uncharacterized protein</fullName>
    </submittedName>
</protein>
<dbReference type="InterPro" id="IPR046026">
    <property type="entry name" value="DUF5984"/>
</dbReference>
<proteinExistence type="predicted"/>
<dbReference type="Proteomes" id="UP000180252">
    <property type="component" value="Unassembled WGS sequence"/>
</dbReference>
<evidence type="ECO:0000313" key="1">
    <source>
        <dbReference type="EMBL" id="OHT46444.1"/>
    </source>
</evidence>
<dbReference type="AlphaFoldDB" id="A0A1S1JA50"/>
<reference evidence="3" key="2">
    <citation type="submission" date="2016-09" db="EMBL/GenBank/DDBJ databases">
        <authorList>
            <person name="Chen S."/>
            <person name="Walker E."/>
        </authorList>
    </citation>
    <scope>NUCLEOTIDE SEQUENCE [LARGE SCALE GENOMIC DNA]</scope>
    <source>
        <strain evidence="3">MSU</strain>
    </source>
</reference>
<dbReference type="STRING" id="1278819.BHE19_02760"/>
<evidence type="ECO:0000313" key="3">
    <source>
        <dbReference type="Proteomes" id="UP000180252"/>
    </source>
</evidence>
<accession>A0A1S1JA50</accession>
<name>A0A1S1JA50_9FLAO</name>
<dbReference type="Pfam" id="PF19446">
    <property type="entry name" value="DUF5984"/>
    <property type="match status" value="1"/>
</dbReference>
<dbReference type="OrthoDB" id="8216186at2"/>
<organism evidence="1 3">
    <name type="scientific">Flavobacterium tructae</name>
    <dbReference type="NCBI Taxonomy" id="1114873"/>
    <lineage>
        <taxon>Bacteria</taxon>
        <taxon>Pseudomonadati</taxon>
        <taxon>Bacteroidota</taxon>
        <taxon>Flavobacteriia</taxon>
        <taxon>Flavobacteriales</taxon>
        <taxon>Flavobacteriaceae</taxon>
        <taxon>Flavobacterium</taxon>
    </lineage>
</organism>
<reference evidence="1" key="1">
    <citation type="submission" date="2016-09" db="EMBL/GenBank/DDBJ databases">
        <authorList>
            <person name="Capua I."/>
            <person name="De Benedictis P."/>
            <person name="Joannis T."/>
            <person name="Lombin L.H."/>
            <person name="Cattoli G."/>
        </authorList>
    </citation>
    <scope>NUCLEOTIDE SEQUENCE [LARGE SCALE GENOMIC DNA]</scope>
    <source>
        <strain evidence="1">MSU</strain>
    </source>
</reference>
<evidence type="ECO:0000313" key="2">
    <source>
        <dbReference type="EMBL" id="OXB22406.1"/>
    </source>
</evidence>
<keyword evidence="4" id="KW-1185">Reference proteome</keyword>
<dbReference type="EMBL" id="MUHG01000002">
    <property type="protein sequence ID" value="OXB22406.1"/>
    <property type="molecule type" value="Genomic_DNA"/>
</dbReference>
<dbReference type="Proteomes" id="UP000198319">
    <property type="component" value="Unassembled WGS sequence"/>
</dbReference>